<gene>
    <name evidence="4" type="ORF">K431DRAFT_199669</name>
</gene>
<dbReference type="InterPro" id="IPR019261">
    <property type="entry name" value="PARG_cat_microbial"/>
</dbReference>
<keyword evidence="5" id="KW-1185">Reference proteome</keyword>
<dbReference type="OrthoDB" id="9985428at2759"/>
<name>A0A9P4QF76_9PEZI</name>
<feature type="non-terminal residue" evidence="4">
    <location>
        <position position="1"/>
    </location>
</feature>
<dbReference type="AlphaFoldDB" id="A0A9P4QF76"/>
<dbReference type="NCBIfam" id="TIGR02452">
    <property type="entry name" value="TIGR02452 family protein"/>
    <property type="match status" value="1"/>
</dbReference>
<feature type="non-terminal residue" evidence="4">
    <location>
        <position position="491"/>
    </location>
</feature>
<dbReference type="PANTHER" id="PTHR35596:SF1">
    <property type="entry name" value="MICROBIAL-TYPE PARG CATALYTIC DOMAIN-CONTAINING PROTEIN"/>
    <property type="match status" value="1"/>
</dbReference>
<evidence type="ECO:0000256" key="2">
    <source>
        <dbReference type="SAM" id="MobiDB-lite"/>
    </source>
</evidence>
<evidence type="ECO:0000259" key="3">
    <source>
        <dbReference type="Pfam" id="PF10021"/>
    </source>
</evidence>
<dbReference type="Pfam" id="PF10021">
    <property type="entry name" value="PARG_cat_microb"/>
    <property type="match status" value="1"/>
</dbReference>
<dbReference type="EMBL" id="MU003775">
    <property type="protein sequence ID" value="KAF2723739.1"/>
    <property type="molecule type" value="Genomic_DNA"/>
</dbReference>
<dbReference type="Proteomes" id="UP000799441">
    <property type="component" value="Unassembled WGS sequence"/>
</dbReference>
<dbReference type="InterPro" id="IPR043472">
    <property type="entry name" value="Macro_dom-like"/>
</dbReference>
<dbReference type="PANTHER" id="PTHR35596">
    <property type="entry name" value="DUF2263 DOMAIN-CONTAINING PROTEIN"/>
    <property type="match status" value="1"/>
</dbReference>
<dbReference type="InterPro" id="IPR012664">
    <property type="entry name" value="CHP02452"/>
</dbReference>
<protein>
    <recommendedName>
        <fullName evidence="3">Microbial-type PARG catalytic domain-containing protein</fullName>
    </recommendedName>
</protein>
<keyword evidence="1" id="KW-0175">Coiled coil</keyword>
<feature type="region of interest" description="Disordered" evidence="2">
    <location>
        <begin position="437"/>
        <end position="465"/>
    </location>
</feature>
<sequence length="491" mass="54243">RAERARRAKDTVNKAIPEILRSSPRARHGIHRADLVVDPATTASTPMPSGVMPGLGFKIRLQCADTLSAAARLSERPFATKRTTPSVKSTSNTQNVTILNMASPLKPGGGFLEGANSQEEFICTRTTLYPSLWDSFYRLPEIGGIWTPDVMVFRDHTPEANDLAKKDRYFVDVITSGMLRFPEVKGKTEGGEKPEGCSCGVSYCDRDRELVTRKMKAVMRIAQANGAQKLVLGAWGCGAYGNPVKEVAKIWRKVIVGSPRQRRPNSERWNGIQEIVFAIPDRTMLREFEKAFEDVLAPEISSPHSEQVDTPKEPSIEITDLDESAATTELIAKIAETEMQLEQIRNPRSKARLREILANLNKELAQGLANKASVEQDLTLEADEAIEDYVFPDEDDGESGNVYNFDENDVASDSSTSELTSEGNVSEVYEFRFGSAPSDTKSAAASKRRRDEDDEDGSVVPMYSHSPHFNPQTGWFAGSIDHLSALLRGTK</sequence>
<proteinExistence type="predicted"/>
<feature type="domain" description="Microbial-type PARG catalytic" evidence="3">
    <location>
        <begin position="61"/>
        <end position="155"/>
    </location>
</feature>
<feature type="coiled-coil region" evidence="1">
    <location>
        <begin position="350"/>
        <end position="377"/>
    </location>
</feature>
<evidence type="ECO:0000256" key="1">
    <source>
        <dbReference type="SAM" id="Coils"/>
    </source>
</evidence>
<accession>A0A9P4QF76</accession>
<evidence type="ECO:0000313" key="4">
    <source>
        <dbReference type="EMBL" id="KAF2723739.1"/>
    </source>
</evidence>
<comment type="caution">
    <text evidence="4">The sequence shown here is derived from an EMBL/GenBank/DDBJ whole genome shotgun (WGS) entry which is preliminary data.</text>
</comment>
<organism evidence="4 5">
    <name type="scientific">Polychaeton citri CBS 116435</name>
    <dbReference type="NCBI Taxonomy" id="1314669"/>
    <lineage>
        <taxon>Eukaryota</taxon>
        <taxon>Fungi</taxon>
        <taxon>Dikarya</taxon>
        <taxon>Ascomycota</taxon>
        <taxon>Pezizomycotina</taxon>
        <taxon>Dothideomycetes</taxon>
        <taxon>Dothideomycetidae</taxon>
        <taxon>Capnodiales</taxon>
        <taxon>Capnodiaceae</taxon>
        <taxon>Polychaeton</taxon>
    </lineage>
</organism>
<dbReference type="SUPFAM" id="SSF52949">
    <property type="entry name" value="Macro domain-like"/>
    <property type="match status" value="1"/>
</dbReference>
<dbReference type="Gene3D" id="3.40.220.10">
    <property type="entry name" value="Leucine Aminopeptidase, subunit E, domain 1"/>
    <property type="match status" value="1"/>
</dbReference>
<reference evidence="4" key="1">
    <citation type="journal article" date="2020" name="Stud. Mycol.">
        <title>101 Dothideomycetes genomes: a test case for predicting lifestyles and emergence of pathogens.</title>
        <authorList>
            <person name="Haridas S."/>
            <person name="Albert R."/>
            <person name="Binder M."/>
            <person name="Bloem J."/>
            <person name="Labutti K."/>
            <person name="Salamov A."/>
            <person name="Andreopoulos B."/>
            <person name="Baker S."/>
            <person name="Barry K."/>
            <person name="Bills G."/>
            <person name="Bluhm B."/>
            <person name="Cannon C."/>
            <person name="Castanera R."/>
            <person name="Culley D."/>
            <person name="Daum C."/>
            <person name="Ezra D."/>
            <person name="Gonzalez J."/>
            <person name="Henrissat B."/>
            <person name="Kuo A."/>
            <person name="Liang C."/>
            <person name="Lipzen A."/>
            <person name="Lutzoni F."/>
            <person name="Magnuson J."/>
            <person name="Mondo S."/>
            <person name="Nolan M."/>
            <person name="Ohm R."/>
            <person name="Pangilinan J."/>
            <person name="Park H.-J."/>
            <person name="Ramirez L."/>
            <person name="Alfaro M."/>
            <person name="Sun H."/>
            <person name="Tritt A."/>
            <person name="Yoshinaga Y."/>
            <person name="Zwiers L.-H."/>
            <person name="Turgeon B."/>
            <person name="Goodwin S."/>
            <person name="Spatafora J."/>
            <person name="Crous P."/>
            <person name="Grigoriev I."/>
        </authorList>
    </citation>
    <scope>NUCLEOTIDE SEQUENCE</scope>
    <source>
        <strain evidence="4">CBS 116435</strain>
    </source>
</reference>
<evidence type="ECO:0000313" key="5">
    <source>
        <dbReference type="Proteomes" id="UP000799441"/>
    </source>
</evidence>